<proteinExistence type="predicted"/>
<dbReference type="Proteomes" id="UP000251891">
    <property type="component" value="Unassembled WGS sequence"/>
</dbReference>
<sequence length="260" mass="27421">MSGEAERRPADGDAEEIGRLIGRLSGDEKMDRETRGRLLVRLARLLGTGGRRAGATGRAGGRRLADLLIEAGPHIPVRDLETLRRHHHGLLGEQLADSLVRVAVNNTTLVGAAGGALSAVQFTAPPLLLSTPAQLAAETLALAAIEVKLIAELHEVYGVQVPGSVRDRGTLFVSSWARQRGINPLDPGSLTVALGAAARTAISRRLLRTLGRTMTTMGPFLTGAIAGGALNRAATKKLADVVRADLRRHLGPAPDRRALP</sequence>
<evidence type="ECO:0000313" key="1">
    <source>
        <dbReference type="EMBL" id="RAY11608.1"/>
    </source>
</evidence>
<evidence type="ECO:0000313" key="2">
    <source>
        <dbReference type="Proteomes" id="UP000251891"/>
    </source>
</evidence>
<accession>A0A365GXW4</accession>
<reference evidence="1 2" key="1">
    <citation type="submission" date="2018-06" db="EMBL/GenBank/DDBJ databases">
        <title>Actinomadura craniellae sp. nov. isolated from marine sponge Craniella sp.</title>
        <authorList>
            <person name="Li L."/>
            <person name="Xu Q.H."/>
            <person name="Lin H.W."/>
            <person name="Lu Y.H."/>
        </authorList>
    </citation>
    <scope>NUCLEOTIDE SEQUENCE [LARGE SCALE GENOMIC DNA]</scope>
    <source>
        <strain evidence="1 2">LHW63021</strain>
    </source>
</reference>
<dbReference type="RefSeq" id="WP_111871187.1">
    <property type="nucleotide sequence ID" value="NZ_QLYX01000017.1"/>
</dbReference>
<dbReference type="EMBL" id="QLYX01000017">
    <property type="protein sequence ID" value="RAY11608.1"/>
    <property type="molecule type" value="Genomic_DNA"/>
</dbReference>
<dbReference type="AlphaFoldDB" id="A0A365GXW4"/>
<comment type="caution">
    <text evidence="1">The sequence shown here is derived from an EMBL/GenBank/DDBJ whole genome shotgun (WGS) entry which is preliminary data.</text>
</comment>
<organism evidence="1 2">
    <name type="scientific">Actinomadura craniellae</name>
    <dbReference type="NCBI Taxonomy" id="2231787"/>
    <lineage>
        <taxon>Bacteria</taxon>
        <taxon>Bacillati</taxon>
        <taxon>Actinomycetota</taxon>
        <taxon>Actinomycetes</taxon>
        <taxon>Streptosporangiales</taxon>
        <taxon>Thermomonosporaceae</taxon>
        <taxon>Actinomadura</taxon>
    </lineage>
</organism>
<protein>
    <recommendedName>
        <fullName evidence="3">EcsC family protein</fullName>
    </recommendedName>
</protein>
<keyword evidence="2" id="KW-1185">Reference proteome</keyword>
<gene>
    <name evidence="1" type="ORF">DPM19_28660</name>
</gene>
<dbReference type="OrthoDB" id="5195644at2"/>
<evidence type="ECO:0008006" key="3">
    <source>
        <dbReference type="Google" id="ProtNLM"/>
    </source>
</evidence>
<name>A0A365GXW4_9ACTN</name>